<dbReference type="PANTHER" id="PTHR12919">
    <property type="entry name" value="30S RIBOSOMAL PROTEIN S16"/>
    <property type="match status" value="1"/>
</dbReference>
<dbReference type="AlphaFoldDB" id="A0A2N1PRT1"/>
<accession>A0A2N1PRT1</accession>
<dbReference type="GO" id="GO:0015935">
    <property type="term" value="C:small ribosomal subunit"/>
    <property type="evidence" value="ECO:0007669"/>
    <property type="project" value="TreeGrafter"/>
</dbReference>
<evidence type="ECO:0000313" key="5">
    <source>
        <dbReference type="Proteomes" id="UP000233256"/>
    </source>
</evidence>
<comment type="caution">
    <text evidence="4">The sequence shown here is derived from an EMBL/GenBank/DDBJ whole genome shotgun (WGS) entry which is preliminary data.</text>
</comment>
<evidence type="ECO:0000313" key="4">
    <source>
        <dbReference type="EMBL" id="PKK91055.1"/>
    </source>
</evidence>
<dbReference type="Gene3D" id="3.30.1320.10">
    <property type="match status" value="1"/>
</dbReference>
<dbReference type="PANTHER" id="PTHR12919:SF20">
    <property type="entry name" value="SMALL RIBOSOMAL SUBUNIT PROTEIN BS16M"/>
    <property type="match status" value="1"/>
</dbReference>
<protein>
    <recommendedName>
        <fullName evidence="3">Small ribosomal subunit protein bS16</fullName>
    </recommendedName>
</protein>
<dbReference type="GO" id="GO:0006412">
    <property type="term" value="P:translation"/>
    <property type="evidence" value="ECO:0007669"/>
    <property type="project" value="UniProtKB-UniRule"/>
</dbReference>
<dbReference type="InterPro" id="IPR023803">
    <property type="entry name" value="Ribosomal_bS16_dom_sf"/>
</dbReference>
<dbReference type="SUPFAM" id="SSF54565">
    <property type="entry name" value="Ribosomal protein S16"/>
    <property type="match status" value="1"/>
</dbReference>
<organism evidence="4 5">
    <name type="scientific">Candidatus Wallbacteria bacterium HGW-Wallbacteria-1</name>
    <dbReference type="NCBI Taxonomy" id="2013854"/>
    <lineage>
        <taxon>Bacteria</taxon>
        <taxon>Candidatus Walliibacteriota</taxon>
    </lineage>
</organism>
<dbReference type="HAMAP" id="MF_00385">
    <property type="entry name" value="Ribosomal_bS16"/>
    <property type="match status" value="1"/>
</dbReference>
<keyword evidence="1 3" id="KW-0689">Ribosomal protein</keyword>
<dbReference type="Pfam" id="PF00886">
    <property type="entry name" value="Ribosomal_S16"/>
    <property type="match status" value="1"/>
</dbReference>
<evidence type="ECO:0000256" key="3">
    <source>
        <dbReference type="HAMAP-Rule" id="MF_00385"/>
    </source>
</evidence>
<keyword evidence="2 3" id="KW-0687">Ribonucleoprotein</keyword>
<dbReference type="GO" id="GO:0003735">
    <property type="term" value="F:structural constituent of ribosome"/>
    <property type="evidence" value="ECO:0007669"/>
    <property type="project" value="InterPro"/>
</dbReference>
<dbReference type="InterPro" id="IPR000307">
    <property type="entry name" value="Ribosomal_bS16"/>
</dbReference>
<evidence type="ECO:0000256" key="1">
    <source>
        <dbReference type="ARBA" id="ARBA00022980"/>
    </source>
</evidence>
<comment type="similarity">
    <text evidence="3">Belongs to the bacterial ribosomal protein bS16 family.</text>
</comment>
<evidence type="ECO:0000256" key="2">
    <source>
        <dbReference type="ARBA" id="ARBA00023274"/>
    </source>
</evidence>
<sequence length="96" mass="10966">MAVRLRLLRAGTKKKPFYQIVAMDQRKPRNSVYLDKIGYYDPTKQPSLVNLDEELAIKHLKTGAQPSTKVRSLLSKAGILKKLHEEKYGARNNEAK</sequence>
<gene>
    <name evidence="3 4" type="primary">rpsP</name>
    <name evidence="4" type="ORF">CVV64_04615</name>
</gene>
<dbReference type="GO" id="GO:0005737">
    <property type="term" value="C:cytoplasm"/>
    <property type="evidence" value="ECO:0007669"/>
    <property type="project" value="UniProtKB-ARBA"/>
</dbReference>
<proteinExistence type="inferred from homology"/>
<dbReference type="Proteomes" id="UP000233256">
    <property type="component" value="Unassembled WGS sequence"/>
</dbReference>
<dbReference type="EMBL" id="PGXC01000003">
    <property type="protein sequence ID" value="PKK91055.1"/>
    <property type="molecule type" value="Genomic_DNA"/>
</dbReference>
<dbReference type="NCBIfam" id="TIGR00002">
    <property type="entry name" value="S16"/>
    <property type="match status" value="1"/>
</dbReference>
<name>A0A2N1PRT1_9BACT</name>
<reference evidence="4 5" key="1">
    <citation type="journal article" date="2017" name="ISME J.">
        <title>Potential for microbial H2 and metal transformations associated with novel bacteria and archaea in deep terrestrial subsurface sediments.</title>
        <authorList>
            <person name="Hernsdorf A.W."/>
            <person name="Amano Y."/>
            <person name="Miyakawa K."/>
            <person name="Ise K."/>
            <person name="Suzuki Y."/>
            <person name="Anantharaman K."/>
            <person name="Probst A."/>
            <person name="Burstein D."/>
            <person name="Thomas B.C."/>
            <person name="Banfield J.F."/>
        </authorList>
    </citation>
    <scope>NUCLEOTIDE SEQUENCE [LARGE SCALE GENOMIC DNA]</scope>
    <source>
        <strain evidence="4">HGW-Wallbacteria-1</strain>
    </source>
</reference>